<dbReference type="EMBL" id="CP003219">
    <property type="protein sequence ID" value="AEW93960.1"/>
    <property type="molecule type" value="Genomic_DNA"/>
</dbReference>
<sequence length="234" mass="23937">MSPRRAVAGPAVLLAVAALLTGCGTRDAGRAAPSGTPSSSTPSSSTPSSSAPPGRPAAGMITAADLPGGGWVRRDDAARTTGLAPVGVPCQPLLDVLGPGFGGGRATPRRVAFTKDGDELRQDLVRTTRPRATDTLTQLDLALVQCSDFESGSGAHAVQIHSERLRDAARYGDDSIGYQVDIGQGASVTRYRLATVRQGGAVATVVDRYRAGADDTAFRAAVRAAARRLTSNGG</sequence>
<accession>F8JP14</accession>
<evidence type="ECO:0000313" key="4">
    <source>
        <dbReference type="Proteomes" id="UP000007842"/>
    </source>
</evidence>
<protein>
    <recommendedName>
        <fullName evidence="5">PknH-like extracellular domain-containing protein</fullName>
    </recommendedName>
</protein>
<evidence type="ECO:0000256" key="1">
    <source>
        <dbReference type="SAM" id="MobiDB-lite"/>
    </source>
</evidence>
<reference evidence="4" key="1">
    <citation type="submission" date="2011-12" db="EMBL/GenBank/DDBJ databases">
        <title>Complete genome sequence of Streptomyces cattleya strain DSM 46488.</title>
        <authorList>
            <person name="Ou H.-Y."/>
            <person name="Li P."/>
            <person name="Zhao C."/>
            <person name="O'Hagan D."/>
            <person name="Deng Z."/>
        </authorList>
    </citation>
    <scope>NUCLEOTIDE SEQUENCE [LARGE SCALE GENOMIC DNA]</scope>
    <source>
        <strain evidence="4">ATCC 35852 / DSM 46488 / JCM 4925 / NBRC 14057 / NRRL 8057</strain>
    </source>
</reference>
<gene>
    <name evidence="3" type="ordered locus">SCATT_15890</name>
</gene>
<dbReference type="KEGG" id="scy:SCATT_15890"/>
<dbReference type="STRING" id="1003195.SCATT_15890"/>
<proteinExistence type="predicted"/>
<feature type="region of interest" description="Disordered" evidence="1">
    <location>
        <begin position="25"/>
        <end position="59"/>
    </location>
</feature>
<accession>G8WNB2</accession>
<evidence type="ECO:0008006" key="5">
    <source>
        <dbReference type="Google" id="ProtNLM"/>
    </source>
</evidence>
<dbReference type="Proteomes" id="UP000007842">
    <property type="component" value="Chromosome"/>
</dbReference>
<keyword evidence="2" id="KW-0732">Signal</keyword>
<dbReference type="PROSITE" id="PS51257">
    <property type="entry name" value="PROKAR_LIPOPROTEIN"/>
    <property type="match status" value="1"/>
</dbReference>
<dbReference type="PATRIC" id="fig|1003195.11.peg.3155"/>
<dbReference type="RefSeq" id="WP_014142340.1">
    <property type="nucleotide sequence ID" value="NC_016111.1"/>
</dbReference>
<feature type="compositionally biased region" description="Low complexity" evidence="1">
    <location>
        <begin position="30"/>
        <end position="59"/>
    </location>
</feature>
<evidence type="ECO:0000256" key="2">
    <source>
        <dbReference type="SAM" id="SignalP"/>
    </source>
</evidence>
<dbReference type="AlphaFoldDB" id="F8JP14"/>
<evidence type="ECO:0000313" key="3">
    <source>
        <dbReference type="EMBL" id="AEW93960.1"/>
    </source>
</evidence>
<name>F8JP14_STREN</name>
<feature type="signal peptide" evidence="2">
    <location>
        <begin position="1"/>
        <end position="28"/>
    </location>
</feature>
<dbReference type="HOGENOM" id="CLU_1184487_0_0_11"/>
<organism evidence="3 4">
    <name type="scientific">Streptantibioticus cattleyicolor (strain ATCC 35852 / DSM 46488 / JCM 4925 / NBRC 14057 / NRRL 8057)</name>
    <name type="common">Streptomyces cattleya</name>
    <dbReference type="NCBI Taxonomy" id="1003195"/>
    <lineage>
        <taxon>Bacteria</taxon>
        <taxon>Bacillati</taxon>
        <taxon>Actinomycetota</taxon>
        <taxon>Actinomycetes</taxon>
        <taxon>Kitasatosporales</taxon>
        <taxon>Streptomycetaceae</taxon>
        <taxon>Streptantibioticus</taxon>
    </lineage>
</organism>
<feature type="chain" id="PRO_5039185246" description="PknH-like extracellular domain-containing protein" evidence="2">
    <location>
        <begin position="29"/>
        <end position="234"/>
    </location>
</feature>
<keyword evidence="4" id="KW-1185">Reference proteome</keyword>
<dbReference type="KEGG" id="sct:SCAT_1582"/>